<reference evidence="11" key="1">
    <citation type="journal article" date="2012" name="PLoS Genet.">
        <title>The genomes of the fungal plant pathogens Cladosporium fulvum and Dothistroma septosporum reveal adaptation to different hosts and lifestyles but also signatures of common ancestry.</title>
        <authorList>
            <person name="de Wit P.J.G.M."/>
            <person name="van der Burgt A."/>
            <person name="Oekmen B."/>
            <person name="Stergiopoulos I."/>
            <person name="Abd-Elsalam K.A."/>
            <person name="Aerts A.L."/>
            <person name="Bahkali A.H."/>
            <person name="Beenen H.G."/>
            <person name="Chettri P."/>
            <person name="Cox M.P."/>
            <person name="Datema E."/>
            <person name="de Vries R.P."/>
            <person name="Dhillon B."/>
            <person name="Ganley A.R."/>
            <person name="Griffiths S.A."/>
            <person name="Guo Y."/>
            <person name="Hamelin R.C."/>
            <person name="Henrissat B."/>
            <person name="Kabir M.S."/>
            <person name="Jashni M.K."/>
            <person name="Kema G."/>
            <person name="Klaubauf S."/>
            <person name="Lapidus A."/>
            <person name="Levasseur A."/>
            <person name="Lindquist E."/>
            <person name="Mehrabi R."/>
            <person name="Ohm R.A."/>
            <person name="Owen T.J."/>
            <person name="Salamov A."/>
            <person name="Schwelm A."/>
            <person name="Schijlen E."/>
            <person name="Sun H."/>
            <person name="van den Burg H.A."/>
            <person name="van Ham R.C.H.J."/>
            <person name="Zhang S."/>
            <person name="Goodwin S.B."/>
            <person name="Grigoriev I.V."/>
            <person name="Collemare J."/>
            <person name="Bradshaw R.E."/>
        </authorList>
    </citation>
    <scope>NUCLEOTIDE SEQUENCE [LARGE SCALE GENOMIC DNA]</scope>
    <source>
        <strain evidence="11">NZE10 / CBS 128990</strain>
    </source>
</reference>
<evidence type="ECO:0000256" key="2">
    <source>
        <dbReference type="ARBA" id="ARBA00007276"/>
    </source>
</evidence>
<dbReference type="GO" id="GO:0031261">
    <property type="term" value="C:DNA replication preinitiation complex"/>
    <property type="evidence" value="ECO:0007669"/>
    <property type="project" value="TreeGrafter"/>
</dbReference>
<comment type="similarity">
    <text evidence="2 8">Belongs to the SLD2 family.</text>
</comment>
<dbReference type="AlphaFoldDB" id="N1PLS8"/>
<evidence type="ECO:0000256" key="9">
    <source>
        <dbReference type="SAM" id="MobiDB-lite"/>
    </source>
</evidence>
<dbReference type="EMBL" id="KB446541">
    <property type="protein sequence ID" value="EME42251.1"/>
    <property type="molecule type" value="Genomic_DNA"/>
</dbReference>
<evidence type="ECO:0000256" key="1">
    <source>
        <dbReference type="ARBA" id="ARBA00004123"/>
    </source>
</evidence>
<feature type="compositionally biased region" description="Low complexity" evidence="9">
    <location>
        <begin position="66"/>
        <end position="84"/>
    </location>
</feature>
<name>N1PLS8_DOTSN</name>
<dbReference type="GO" id="GO:1902977">
    <property type="term" value="P:mitotic DNA replication preinitiation complex assembly"/>
    <property type="evidence" value="ECO:0007669"/>
    <property type="project" value="TreeGrafter"/>
</dbReference>
<evidence type="ECO:0000256" key="4">
    <source>
        <dbReference type="ARBA" id="ARBA00022705"/>
    </source>
</evidence>
<feature type="compositionally biased region" description="Basic residues" evidence="9">
    <location>
        <begin position="333"/>
        <end position="358"/>
    </location>
</feature>
<dbReference type="InterPro" id="IPR021110">
    <property type="entry name" value="DNA_rep_checkpnt_protein"/>
</dbReference>
<keyword evidence="11" id="KW-1185">Reference proteome</keyword>
<feature type="region of interest" description="Disordered" evidence="9">
    <location>
        <begin position="58"/>
        <end position="115"/>
    </location>
</feature>
<evidence type="ECO:0000256" key="3">
    <source>
        <dbReference type="ARBA" id="ARBA00018363"/>
    </source>
</evidence>
<dbReference type="Gene3D" id="1.10.10.1460">
    <property type="match status" value="1"/>
</dbReference>
<sequence>MFTDGKENLLDLPQLRAEIKKWEKDFRNANGRKAGRADIKGDAMIAAKYKQFEVFSGRRTEKCALPPRQTTPRRNTRQPETNRTLSERARPAATPRKTPLRAEPSTLQPPVLSPAQEVEATPAYIRAALGPTPQKDGQVLGIFDIVEDDTPVKNDGNGGAEADIVIAGTPSRAAPSSVQHPVSRTPQSVGKRHFLDAFAGTPLKRKCEVDVGTSSALKRKFATPSFLRRSFPLASIDEENTEAAPKQPPFKRRGLVRSLSSMIQGLRKQEDDRMDDDWDILREIEQEEQEGGAQKALKVLVQESQVADMPLGPDQAAESSDEDSGPDEEARARKPWKKKGLKRQTRRTNMKPVLHKAKKADEVTEHPEAEDEDELVAGTQLADMTEAGEDGSDADSLDEEGKSKIKKKQASKKTKAATDSTASKAKPRKVNPEAHANYRALKIKNKNSKGKGGGRRFGRR</sequence>
<dbReference type="eggNOG" id="ENOG502SCF7">
    <property type="taxonomic scope" value="Eukaryota"/>
</dbReference>
<dbReference type="InterPro" id="IPR040203">
    <property type="entry name" value="Sld2"/>
</dbReference>
<dbReference type="Proteomes" id="UP000016933">
    <property type="component" value="Unassembled WGS sequence"/>
</dbReference>
<evidence type="ECO:0000256" key="6">
    <source>
        <dbReference type="ARBA" id="ARBA00023306"/>
    </source>
</evidence>
<dbReference type="GO" id="GO:0000727">
    <property type="term" value="P:double-strand break repair via break-induced replication"/>
    <property type="evidence" value="ECO:0007669"/>
    <property type="project" value="TreeGrafter"/>
</dbReference>
<evidence type="ECO:0000313" key="11">
    <source>
        <dbReference type="Proteomes" id="UP000016933"/>
    </source>
</evidence>
<dbReference type="GO" id="GO:0003697">
    <property type="term" value="F:single-stranded DNA binding"/>
    <property type="evidence" value="ECO:0007669"/>
    <property type="project" value="TreeGrafter"/>
</dbReference>
<feature type="compositionally biased region" description="Basic residues" evidence="9">
    <location>
        <begin position="404"/>
        <end position="415"/>
    </location>
</feature>
<proteinExistence type="inferred from homology"/>
<gene>
    <name evidence="10" type="ORF">DOTSEDRAFT_175212</name>
</gene>
<dbReference type="GO" id="GO:0003688">
    <property type="term" value="F:DNA replication origin binding"/>
    <property type="evidence" value="ECO:0007669"/>
    <property type="project" value="TreeGrafter"/>
</dbReference>
<dbReference type="GO" id="GO:0006270">
    <property type="term" value="P:DNA replication initiation"/>
    <property type="evidence" value="ECO:0007669"/>
    <property type="project" value="UniProtKB-UniRule"/>
</dbReference>
<accession>N1PLS8</accession>
<dbReference type="Pfam" id="PF11719">
    <property type="entry name" value="Drc1-Sld2"/>
    <property type="match status" value="1"/>
</dbReference>
<dbReference type="HOGENOM" id="CLU_033089_0_0_1"/>
<dbReference type="PANTHER" id="PTHR28124:SF1">
    <property type="entry name" value="DNA REPLICATION REGULATOR SLD2"/>
    <property type="match status" value="1"/>
</dbReference>
<feature type="compositionally biased region" description="Basic residues" evidence="9">
    <location>
        <begin position="441"/>
        <end position="460"/>
    </location>
</feature>
<dbReference type="OrthoDB" id="8775810at2759"/>
<comment type="subcellular location">
    <subcellularLocation>
        <location evidence="1 8">Nucleus</location>
    </subcellularLocation>
</comment>
<dbReference type="OMA" id="AVRMPQK"/>
<feature type="region of interest" description="Disordered" evidence="9">
    <location>
        <begin position="285"/>
        <end position="460"/>
    </location>
</feature>
<dbReference type="PANTHER" id="PTHR28124">
    <property type="entry name" value="DNA REPLICATION REGULATOR SLD2"/>
    <property type="match status" value="1"/>
</dbReference>
<evidence type="ECO:0000256" key="7">
    <source>
        <dbReference type="ARBA" id="ARBA00025253"/>
    </source>
</evidence>
<feature type="compositionally biased region" description="Acidic residues" evidence="9">
    <location>
        <begin position="386"/>
        <end position="398"/>
    </location>
</feature>
<keyword evidence="5 8" id="KW-0539">Nucleus</keyword>
<keyword evidence="4 8" id="KW-0235">DNA replication</keyword>
<comment type="function">
    <text evidence="7 8">Has a role in the initiation of DNA replication. Required at S-phase checkpoint.</text>
</comment>
<protein>
    <recommendedName>
        <fullName evidence="3 8">DNA replication regulator SLD2</fullName>
    </recommendedName>
</protein>
<evidence type="ECO:0000256" key="5">
    <source>
        <dbReference type="ARBA" id="ARBA00023242"/>
    </source>
</evidence>
<organism evidence="10 11">
    <name type="scientific">Dothistroma septosporum (strain NZE10 / CBS 128990)</name>
    <name type="common">Red band needle blight fungus</name>
    <name type="synonym">Mycosphaerella pini</name>
    <dbReference type="NCBI Taxonomy" id="675120"/>
    <lineage>
        <taxon>Eukaryota</taxon>
        <taxon>Fungi</taxon>
        <taxon>Dikarya</taxon>
        <taxon>Ascomycota</taxon>
        <taxon>Pezizomycotina</taxon>
        <taxon>Dothideomycetes</taxon>
        <taxon>Dothideomycetidae</taxon>
        <taxon>Mycosphaerellales</taxon>
        <taxon>Mycosphaerellaceae</taxon>
        <taxon>Dothistroma</taxon>
    </lineage>
</organism>
<evidence type="ECO:0000313" key="10">
    <source>
        <dbReference type="EMBL" id="EME42251.1"/>
    </source>
</evidence>
<keyword evidence="6 8" id="KW-0131">Cell cycle</keyword>
<reference evidence="10 11" key="2">
    <citation type="journal article" date="2012" name="PLoS Pathog.">
        <title>Diverse lifestyles and strategies of plant pathogenesis encoded in the genomes of eighteen Dothideomycetes fungi.</title>
        <authorList>
            <person name="Ohm R.A."/>
            <person name="Feau N."/>
            <person name="Henrissat B."/>
            <person name="Schoch C.L."/>
            <person name="Horwitz B.A."/>
            <person name="Barry K.W."/>
            <person name="Condon B.J."/>
            <person name="Copeland A.C."/>
            <person name="Dhillon B."/>
            <person name="Glaser F."/>
            <person name="Hesse C.N."/>
            <person name="Kosti I."/>
            <person name="LaButti K."/>
            <person name="Lindquist E.A."/>
            <person name="Lucas S."/>
            <person name="Salamov A.A."/>
            <person name="Bradshaw R.E."/>
            <person name="Ciuffetti L."/>
            <person name="Hamelin R.C."/>
            <person name="Kema G.H.J."/>
            <person name="Lawrence C."/>
            <person name="Scott J.A."/>
            <person name="Spatafora J.W."/>
            <person name="Turgeon B.G."/>
            <person name="de Wit P.J.G.M."/>
            <person name="Zhong S."/>
            <person name="Goodwin S.B."/>
            <person name="Grigoriev I.V."/>
        </authorList>
    </citation>
    <scope>NUCLEOTIDE SEQUENCE [LARGE SCALE GENOMIC DNA]</scope>
    <source>
        <strain evidence="11">NZE10 / CBS 128990</strain>
    </source>
</reference>
<evidence type="ECO:0000256" key="8">
    <source>
        <dbReference type="RuleBase" id="RU367067"/>
    </source>
</evidence>